<name>A0A1U8QCH3_NELNU</name>
<dbReference type="InParanoid" id="A0A1U8QCH3"/>
<dbReference type="RefSeq" id="XP_019055976.1">
    <property type="nucleotide sequence ID" value="XM_019200431.1"/>
</dbReference>
<dbReference type="OMA" id="NGKWCIC"/>
<gene>
    <name evidence="3" type="primary">LOC109115882</name>
</gene>
<protein>
    <submittedName>
        <fullName evidence="3">Uncharacterized protein LOC109115882</fullName>
    </submittedName>
</protein>
<proteinExistence type="predicted"/>
<dbReference type="GeneID" id="109115882"/>
<dbReference type="AlphaFoldDB" id="A0A1U8QCH3"/>
<dbReference type="Gene3D" id="3.30.70.270">
    <property type="match status" value="2"/>
</dbReference>
<keyword evidence="2" id="KW-1185">Reference proteome</keyword>
<dbReference type="PANTHER" id="PTHR24559:SF430">
    <property type="entry name" value="RNA-DIRECTED DNA POLYMERASE"/>
    <property type="match status" value="1"/>
</dbReference>
<dbReference type="PANTHER" id="PTHR24559">
    <property type="entry name" value="TRANSPOSON TY3-I GAG-POL POLYPROTEIN"/>
    <property type="match status" value="1"/>
</dbReference>
<dbReference type="OrthoDB" id="1423731at2759"/>
<dbReference type="Proteomes" id="UP000189703">
    <property type="component" value="Unplaced"/>
</dbReference>
<evidence type="ECO:0000313" key="2">
    <source>
        <dbReference type="Proteomes" id="UP000189703"/>
    </source>
</evidence>
<dbReference type="STRING" id="4432.A0A1U8QCH3"/>
<dbReference type="CDD" id="cd01647">
    <property type="entry name" value="RT_LTR"/>
    <property type="match status" value="1"/>
</dbReference>
<organism evidence="2 3">
    <name type="scientific">Nelumbo nucifera</name>
    <name type="common">Sacred lotus</name>
    <dbReference type="NCBI Taxonomy" id="4432"/>
    <lineage>
        <taxon>Eukaryota</taxon>
        <taxon>Viridiplantae</taxon>
        <taxon>Streptophyta</taxon>
        <taxon>Embryophyta</taxon>
        <taxon>Tracheophyta</taxon>
        <taxon>Spermatophyta</taxon>
        <taxon>Magnoliopsida</taxon>
        <taxon>Proteales</taxon>
        <taxon>Nelumbonaceae</taxon>
        <taxon>Nelumbo</taxon>
    </lineage>
</organism>
<evidence type="ECO:0000313" key="3">
    <source>
        <dbReference type="RefSeq" id="XP_019055976.1"/>
    </source>
</evidence>
<dbReference type="Pfam" id="PF00078">
    <property type="entry name" value="RVT_1"/>
    <property type="match status" value="1"/>
</dbReference>
<feature type="domain" description="Reverse transcriptase" evidence="1">
    <location>
        <begin position="4"/>
        <end position="119"/>
    </location>
</feature>
<dbReference type="KEGG" id="nnu:109115882"/>
<accession>A0A1U8QCH3</accession>
<evidence type="ECO:0000259" key="1">
    <source>
        <dbReference type="Pfam" id="PF00078"/>
    </source>
</evidence>
<sequence length="124" mass="14374">MVYKANGKWCICIDFTDLNKACSKNNFLLARIDHLVNTTTVYELLSFMDAFSGYNQIKMHPSDEEKTPFITEHDTYYYYKVMPFGLKNVGATYQWLVNKIFNDHMGSNVDAYIEDMVVKSLKAS</sequence>
<dbReference type="InterPro" id="IPR043502">
    <property type="entry name" value="DNA/RNA_pol_sf"/>
</dbReference>
<dbReference type="InterPro" id="IPR043128">
    <property type="entry name" value="Rev_trsase/Diguanyl_cyclase"/>
</dbReference>
<dbReference type="InterPro" id="IPR053134">
    <property type="entry name" value="RNA-dir_DNA_polymerase"/>
</dbReference>
<dbReference type="SUPFAM" id="SSF56672">
    <property type="entry name" value="DNA/RNA polymerases"/>
    <property type="match status" value="1"/>
</dbReference>
<dbReference type="InterPro" id="IPR000477">
    <property type="entry name" value="RT_dom"/>
</dbReference>
<reference evidence="3" key="1">
    <citation type="submission" date="2025-08" db="UniProtKB">
        <authorList>
            <consortium name="RefSeq"/>
        </authorList>
    </citation>
    <scope>IDENTIFICATION</scope>
</reference>